<protein>
    <submittedName>
        <fullName evidence="1">Uncharacterized protein</fullName>
    </submittedName>
</protein>
<reference evidence="1 2" key="1">
    <citation type="journal article" date="2020" name="Nat. Food">
        <title>A phased Vanilla planifolia genome enables genetic improvement of flavour and production.</title>
        <authorList>
            <person name="Hasing T."/>
            <person name="Tang H."/>
            <person name="Brym M."/>
            <person name="Khazi F."/>
            <person name="Huang T."/>
            <person name="Chambers A.H."/>
        </authorList>
    </citation>
    <scope>NUCLEOTIDE SEQUENCE [LARGE SCALE GENOMIC DNA]</scope>
    <source>
        <tissue evidence="1">Leaf</tissue>
    </source>
</reference>
<gene>
    <name evidence="1" type="ORF">HPP92_006973</name>
</gene>
<sequence>MAPKMKYRVPINFHFSIPARNPLPSISDSDVLFSHPSAESFCRRGVRRVRAWRKRGSLWLLELGLTANNSAKRRRGRKPAFQRILDARGGVGFPMRNSNQFLEEE</sequence>
<evidence type="ECO:0000313" key="1">
    <source>
        <dbReference type="EMBL" id="KAG0490110.1"/>
    </source>
</evidence>
<comment type="caution">
    <text evidence="1">The sequence shown here is derived from an EMBL/GenBank/DDBJ whole genome shotgun (WGS) entry which is preliminary data.</text>
</comment>
<dbReference type="EMBL" id="JADCNM010000003">
    <property type="protein sequence ID" value="KAG0490110.1"/>
    <property type="molecule type" value="Genomic_DNA"/>
</dbReference>
<organism evidence="1 2">
    <name type="scientific">Vanilla planifolia</name>
    <name type="common">Vanilla</name>
    <dbReference type="NCBI Taxonomy" id="51239"/>
    <lineage>
        <taxon>Eukaryota</taxon>
        <taxon>Viridiplantae</taxon>
        <taxon>Streptophyta</taxon>
        <taxon>Embryophyta</taxon>
        <taxon>Tracheophyta</taxon>
        <taxon>Spermatophyta</taxon>
        <taxon>Magnoliopsida</taxon>
        <taxon>Liliopsida</taxon>
        <taxon>Asparagales</taxon>
        <taxon>Orchidaceae</taxon>
        <taxon>Vanilloideae</taxon>
        <taxon>Vanilleae</taxon>
        <taxon>Vanilla</taxon>
    </lineage>
</organism>
<accession>A0A835RKW6</accession>
<dbReference type="Proteomes" id="UP000639772">
    <property type="component" value="Chromosome 3"/>
</dbReference>
<evidence type="ECO:0000313" key="2">
    <source>
        <dbReference type="Proteomes" id="UP000639772"/>
    </source>
</evidence>
<dbReference type="AlphaFoldDB" id="A0A835RKW6"/>
<proteinExistence type="predicted"/>
<name>A0A835RKW6_VANPL</name>